<evidence type="ECO:0000313" key="5">
    <source>
        <dbReference type="Proteomes" id="UP000580250"/>
    </source>
</evidence>
<comment type="caution">
    <text evidence="4">The sequence shown here is derived from an EMBL/GenBank/DDBJ whole genome shotgun (WGS) entry which is preliminary data.</text>
</comment>
<dbReference type="PANTHER" id="PTHR43963:SF6">
    <property type="entry name" value="CHAIN DEHYDROGENASE FAMILY PROTEIN, PUTATIVE (AFU_ORTHOLOGUE AFUA_3G15350)-RELATED"/>
    <property type="match status" value="1"/>
</dbReference>
<dbReference type="PANTHER" id="PTHR43963">
    <property type="entry name" value="CARBONYL REDUCTASE 1-RELATED"/>
    <property type="match status" value="1"/>
</dbReference>
<dbReference type="EMBL" id="CAJEWN010000307">
    <property type="protein sequence ID" value="CAD2177894.1"/>
    <property type="molecule type" value="Genomic_DNA"/>
</dbReference>
<keyword evidence="3" id="KW-0560">Oxidoreductase</keyword>
<gene>
    <name evidence="4" type="ORF">MENT_LOCUS29793</name>
</gene>
<dbReference type="OrthoDB" id="7289984at2759"/>
<protein>
    <submittedName>
        <fullName evidence="4">Uncharacterized protein</fullName>
    </submittedName>
</protein>
<evidence type="ECO:0000256" key="2">
    <source>
        <dbReference type="ARBA" id="ARBA00022857"/>
    </source>
</evidence>
<name>A0A6V7VTJ4_MELEN</name>
<accession>A0A6V7VTJ4</accession>
<dbReference type="InterPro" id="IPR036291">
    <property type="entry name" value="NAD(P)-bd_dom_sf"/>
</dbReference>
<keyword evidence="2" id="KW-0521">NADP</keyword>
<dbReference type="GO" id="GO:0016491">
    <property type="term" value="F:oxidoreductase activity"/>
    <property type="evidence" value="ECO:0007669"/>
    <property type="project" value="UniProtKB-KW"/>
</dbReference>
<evidence type="ECO:0000313" key="4">
    <source>
        <dbReference type="EMBL" id="CAD2177894.1"/>
    </source>
</evidence>
<sequence length="67" mass="7238">MLQAHELGSKGITVNACCPGYVDTDMSSHKGHLTIDEGADTPIWLATAEGVPNGAFVYLRKAIEWLH</sequence>
<dbReference type="SUPFAM" id="SSF51735">
    <property type="entry name" value="NAD(P)-binding Rossmann-fold domains"/>
    <property type="match status" value="1"/>
</dbReference>
<organism evidence="4 5">
    <name type="scientific">Meloidogyne enterolobii</name>
    <name type="common">Root-knot nematode worm</name>
    <name type="synonym">Meloidogyne mayaguensis</name>
    <dbReference type="NCBI Taxonomy" id="390850"/>
    <lineage>
        <taxon>Eukaryota</taxon>
        <taxon>Metazoa</taxon>
        <taxon>Ecdysozoa</taxon>
        <taxon>Nematoda</taxon>
        <taxon>Chromadorea</taxon>
        <taxon>Rhabditida</taxon>
        <taxon>Tylenchina</taxon>
        <taxon>Tylenchomorpha</taxon>
        <taxon>Tylenchoidea</taxon>
        <taxon>Meloidogynidae</taxon>
        <taxon>Meloidogyninae</taxon>
        <taxon>Meloidogyne</taxon>
    </lineage>
</organism>
<reference evidence="4 5" key="1">
    <citation type="submission" date="2020-08" db="EMBL/GenBank/DDBJ databases">
        <authorList>
            <person name="Koutsovoulos G."/>
            <person name="Danchin GJ E."/>
        </authorList>
    </citation>
    <scope>NUCLEOTIDE SEQUENCE [LARGE SCALE GENOMIC DNA]</scope>
</reference>
<evidence type="ECO:0000256" key="3">
    <source>
        <dbReference type="ARBA" id="ARBA00023002"/>
    </source>
</evidence>
<proteinExistence type="inferred from homology"/>
<comment type="similarity">
    <text evidence="1">Belongs to the short-chain dehydrogenases/reductases (SDR) family.</text>
</comment>
<dbReference type="AlphaFoldDB" id="A0A6V7VTJ4"/>
<dbReference type="Gene3D" id="3.40.50.720">
    <property type="entry name" value="NAD(P)-binding Rossmann-like Domain"/>
    <property type="match status" value="1"/>
</dbReference>
<dbReference type="Proteomes" id="UP000580250">
    <property type="component" value="Unassembled WGS sequence"/>
</dbReference>
<evidence type="ECO:0000256" key="1">
    <source>
        <dbReference type="ARBA" id="ARBA00006484"/>
    </source>
</evidence>